<name>A0A0C3HA21_OIDMZ</name>
<dbReference type="InParanoid" id="A0A0C3HA21"/>
<dbReference type="InterPro" id="IPR037455">
    <property type="entry name" value="LucA/IucC-like"/>
</dbReference>
<dbReference type="GO" id="GO:0003824">
    <property type="term" value="F:catalytic activity"/>
    <property type="evidence" value="ECO:0007669"/>
    <property type="project" value="UniProtKB-ARBA"/>
</dbReference>
<dbReference type="Gene3D" id="1.10.510.40">
    <property type="match status" value="1"/>
</dbReference>
<organism evidence="2 3">
    <name type="scientific">Oidiodendron maius (strain Zn)</name>
    <dbReference type="NCBI Taxonomy" id="913774"/>
    <lineage>
        <taxon>Eukaryota</taxon>
        <taxon>Fungi</taxon>
        <taxon>Dikarya</taxon>
        <taxon>Ascomycota</taxon>
        <taxon>Pezizomycotina</taxon>
        <taxon>Leotiomycetes</taxon>
        <taxon>Leotiomycetes incertae sedis</taxon>
        <taxon>Myxotrichaceae</taxon>
        <taxon>Oidiodendron</taxon>
    </lineage>
</organism>
<evidence type="ECO:0000313" key="3">
    <source>
        <dbReference type="Proteomes" id="UP000054321"/>
    </source>
</evidence>
<reference evidence="3" key="2">
    <citation type="submission" date="2015-01" db="EMBL/GenBank/DDBJ databases">
        <title>Evolutionary Origins and Diversification of the Mycorrhizal Mutualists.</title>
        <authorList>
            <consortium name="DOE Joint Genome Institute"/>
            <consortium name="Mycorrhizal Genomics Consortium"/>
            <person name="Kohler A."/>
            <person name="Kuo A."/>
            <person name="Nagy L.G."/>
            <person name="Floudas D."/>
            <person name="Copeland A."/>
            <person name="Barry K.W."/>
            <person name="Cichocki N."/>
            <person name="Veneault-Fourrey C."/>
            <person name="LaButti K."/>
            <person name="Lindquist E.A."/>
            <person name="Lipzen A."/>
            <person name="Lundell T."/>
            <person name="Morin E."/>
            <person name="Murat C."/>
            <person name="Riley R."/>
            <person name="Ohm R."/>
            <person name="Sun H."/>
            <person name="Tunlid A."/>
            <person name="Henrissat B."/>
            <person name="Grigoriev I.V."/>
            <person name="Hibbett D.S."/>
            <person name="Martin F."/>
        </authorList>
    </citation>
    <scope>NUCLEOTIDE SEQUENCE [LARGE SCALE GENOMIC DNA]</scope>
    <source>
        <strain evidence="3">Zn</strain>
    </source>
</reference>
<proteinExistence type="predicted"/>
<dbReference type="InterPro" id="IPR022770">
    <property type="entry name" value="IucA/IucC-like_C"/>
</dbReference>
<dbReference type="HOGENOM" id="CLU_1120439_0_0_1"/>
<gene>
    <name evidence="2" type="ORF">OIDMADRAFT_56352</name>
</gene>
<dbReference type="EMBL" id="KN832879">
    <property type="protein sequence ID" value="KIM99191.1"/>
    <property type="molecule type" value="Genomic_DNA"/>
</dbReference>
<keyword evidence="3" id="KW-1185">Reference proteome</keyword>
<dbReference type="GO" id="GO:0019290">
    <property type="term" value="P:siderophore biosynthetic process"/>
    <property type="evidence" value="ECO:0007669"/>
    <property type="project" value="InterPro"/>
</dbReference>
<dbReference type="Proteomes" id="UP000054321">
    <property type="component" value="Unassembled WGS sequence"/>
</dbReference>
<dbReference type="AlphaFoldDB" id="A0A0C3HA21"/>
<reference evidence="2 3" key="1">
    <citation type="submission" date="2014-04" db="EMBL/GenBank/DDBJ databases">
        <authorList>
            <consortium name="DOE Joint Genome Institute"/>
            <person name="Kuo A."/>
            <person name="Martino E."/>
            <person name="Perotto S."/>
            <person name="Kohler A."/>
            <person name="Nagy L.G."/>
            <person name="Floudas D."/>
            <person name="Copeland A."/>
            <person name="Barry K.W."/>
            <person name="Cichocki N."/>
            <person name="Veneault-Fourrey C."/>
            <person name="LaButti K."/>
            <person name="Lindquist E.A."/>
            <person name="Lipzen A."/>
            <person name="Lundell T."/>
            <person name="Morin E."/>
            <person name="Murat C."/>
            <person name="Sun H."/>
            <person name="Tunlid A."/>
            <person name="Henrissat B."/>
            <person name="Grigoriev I.V."/>
            <person name="Hibbett D.S."/>
            <person name="Martin F."/>
            <person name="Nordberg H.P."/>
            <person name="Cantor M.N."/>
            <person name="Hua S.X."/>
        </authorList>
    </citation>
    <scope>NUCLEOTIDE SEQUENCE [LARGE SCALE GENOMIC DNA]</scope>
    <source>
        <strain evidence="2 3">Zn</strain>
    </source>
</reference>
<dbReference type="STRING" id="913774.A0A0C3HA21"/>
<dbReference type="PANTHER" id="PTHR34384">
    <property type="entry name" value="L-2,3-DIAMINOPROPANOATE--CITRATE LIGASE"/>
    <property type="match status" value="1"/>
</dbReference>
<feature type="domain" description="Aerobactin siderophore biosynthesis IucA/IucC-like C-terminal" evidence="1">
    <location>
        <begin position="109"/>
        <end position="225"/>
    </location>
</feature>
<evidence type="ECO:0000313" key="2">
    <source>
        <dbReference type="EMBL" id="KIM99191.1"/>
    </source>
</evidence>
<evidence type="ECO:0000259" key="1">
    <source>
        <dbReference type="Pfam" id="PF06276"/>
    </source>
</evidence>
<protein>
    <recommendedName>
        <fullName evidence="1">Aerobactin siderophore biosynthesis IucA/IucC-like C-terminal domain-containing protein</fullName>
    </recommendedName>
</protein>
<dbReference type="Pfam" id="PF06276">
    <property type="entry name" value="FhuF"/>
    <property type="match status" value="1"/>
</dbReference>
<accession>A0A0C3HA21</accession>
<dbReference type="OrthoDB" id="2117718at2759"/>
<dbReference type="PANTHER" id="PTHR34384:SF5">
    <property type="entry name" value="L-2,3-DIAMINOPROPANOATE--CITRATE LIGASE"/>
    <property type="match status" value="1"/>
</dbReference>
<sequence>MLSPAILFLSVPRLQVRVTESYEMILQELLATLDIPGSTADRIIIPALKQQLPSILSRFSETTVHGDKIHAESIFSLDTLEEKLAWFRKHVALKPFRYNVIKTQVNFSYASSLLELTILPLLEYGIGLEAHGQNIVARICIKTLAIKGFAVRDFGGIRFHIPTLNSQGFFLNSIPVGSAITSVNLRDVRDKVHHSLIQNHLGMLIVSLHLDEMGGWAIVRDELKKVICPDESEAAKNSINAFLSRRYF</sequence>